<dbReference type="Gene3D" id="3.30.559.30">
    <property type="entry name" value="Nonribosomal peptide synthetase, condensation domain"/>
    <property type="match status" value="1"/>
</dbReference>
<comment type="similarity">
    <text evidence="4">Belongs to the NRP synthetase family.</text>
</comment>
<dbReference type="AlphaFoldDB" id="A0A0L0NEC6"/>
<dbReference type="PROSITE" id="PS00012">
    <property type="entry name" value="PHOSPHOPANTETHEINE"/>
    <property type="match status" value="1"/>
</dbReference>
<dbReference type="GO" id="GO:0016874">
    <property type="term" value="F:ligase activity"/>
    <property type="evidence" value="ECO:0007669"/>
    <property type="project" value="UniProtKB-KW"/>
</dbReference>
<keyword evidence="3" id="KW-0436">Ligase</keyword>
<proteinExistence type="inferred from homology"/>
<evidence type="ECO:0000256" key="1">
    <source>
        <dbReference type="ARBA" id="ARBA00022450"/>
    </source>
</evidence>
<dbReference type="SUPFAM" id="SSF52777">
    <property type="entry name" value="CoA-dependent acyltransferases"/>
    <property type="match status" value="2"/>
</dbReference>
<evidence type="ECO:0000256" key="2">
    <source>
        <dbReference type="ARBA" id="ARBA00022553"/>
    </source>
</evidence>
<dbReference type="Pfam" id="PF00668">
    <property type="entry name" value="Condensation"/>
    <property type="match status" value="1"/>
</dbReference>
<comment type="caution">
    <text evidence="6">The sequence shown here is derived from an EMBL/GenBank/DDBJ whole genome shotgun (WGS) entry which is preliminary data.</text>
</comment>
<dbReference type="InterPro" id="IPR023213">
    <property type="entry name" value="CAT-like_dom_sf"/>
</dbReference>
<evidence type="ECO:0000313" key="7">
    <source>
        <dbReference type="Proteomes" id="UP000036947"/>
    </source>
</evidence>
<dbReference type="EMBL" id="LFRF01000006">
    <property type="protein sequence ID" value="KND92421.1"/>
    <property type="molecule type" value="Genomic_DNA"/>
</dbReference>
<sequence>MEEQLRQIWANVLCLAPDEIGAEDNLFELGGDSVKAILIIAQAAEHQLYLDIQTLYANATVGTLAKAVRQTAGNGPPMDGDKGEPASDDDLLQRVRRRMEGLGVPQSRVLQAAKLRDDQVDFITMTAQGRLGASSTFIYQVRGPDVEEKLQRAIAALTAKHPMLRSTFVDVDDTLYQVLLADARPTLLVRCGGIKEYAREASARVLAAGDQTAFYALVDDGGTLFFALSILHSFFDGFSRTLVERDLVAALASPGAFAAQPEGLWYGDLARRLDAALDDGDAEAFWQRYLAGSQLETETIYAGAPPPRRRFDRALYATVAAGVVQGRQTHLATAIATAWALALMQRSGARDVAFTMLTLGRLYPYDGIDRLVGLLVKDRPFRLHVRDRAATIESVLLGVQHDLVAAGEYEHGPRFPGKPRLQSYVNVKVGGSAMGAADVAGLTLTPRRDLEHWESESHYAVYLEMKPLAGANRFEMRYHSSLLDGAQAATLLRRFVALLNRIGSAPSAAT</sequence>
<dbReference type="Proteomes" id="UP000036947">
    <property type="component" value="Unassembled WGS sequence"/>
</dbReference>
<accession>A0A0L0NEC6</accession>
<dbReference type="PROSITE" id="PS50075">
    <property type="entry name" value="CARRIER"/>
    <property type="match status" value="1"/>
</dbReference>
<reference evidence="6 7" key="1">
    <citation type="journal article" date="2015" name="BMC Genomics">
        <title>The genome of the truffle-parasite Tolypocladium ophioglossoides and the evolution of antifungal peptaibiotics.</title>
        <authorList>
            <person name="Quandt C.A."/>
            <person name="Bushley K.E."/>
            <person name="Spatafora J.W."/>
        </authorList>
    </citation>
    <scope>NUCLEOTIDE SEQUENCE [LARGE SCALE GENOMIC DNA]</scope>
    <source>
        <strain evidence="6 7">CBS 100239</strain>
    </source>
</reference>
<evidence type="ECO:0000256" key="4">
    <source>
        <dbReference type="ARBA" id="ARBA00029454"/>
    </source>
</evidence>
<keyword evidence="2" id="KW-0597">Phosphoprotein</keyword>
<dbReference type="GO" id="GO:0005737">
    <property type="term" value="C:cytoplasm"/>
    <property type="evidence" value="ECO:0007669"/>
    <property type="project" value="TreeGrafter"/>
</dbReference>
<dbReference type="GO" id="GO:0043041">
    <property type="term" value="P:amino acid activation for nonribosomal peptide biosynthetic process"/>
    <property type="evidence" value="ECO:0007669"/>
    <property type="project" value="TreeGrafter"/>
</dbReference>
<dbReference type="Gene3D" id="3.30.559.10">
    <property type="entry name" value="Chloramphenicol acetyltransferase-like domain"/>
    <property type="match status" value="1"/>
</dbReference>
<dbReference type="InterPro" id="IPR006162">
    <property type="entry name" value="Ppantetheine_attach_site"/>
</dbReference>
<keyword evidence="1" id="KW-0596">Phosphopantetheine</keyword>
<dbReference type="InterPro" id="IPR001242">
    <property type="entry name" value="Condensation_dom"/>
</dbReference>
<feature type="non-terminal residue" evidence="6">
    <location>
        <position position="510"/>
    </location>
</feature>
<dbReference type="PANTHER" id="PTHR45527">
    <property type="entry name" value="NONRIBOSOMAL PEPTIDE SYNTHETASE"/>
    <property type="match status" value="1"/>
</dbReference>
<gene>
    <name evidence="6" type="ORF">TOPH_03217</name>
</gene>
<feature type="domain" description="Carrier" evidence="5">
    <location>
        <begin position="1"/>
        <end position="72"/>
    </location>
</feature>
<dbReference type="Gene3D" id="1.10.1200.10">
    <property type="entry name" value="ACP-like"/>
    <property type="match status" value="1"/>
</dbReference>
<dbReference type="GO" id="GO:0031177">
    <property type="term" value="F:phosphopantetheine binding"/>
    <property type="evidence" value="ECO:0007669"/>
    <property type="project" value="TreeGrafter"/>
</dbReference>
<dbReference type="STRING" id="1163406.A0A0L0NEC6"/>
<name>A0A0L0NEC6_TOLOC</name>
<dbReference type="InterPro" id="IPR009081">
    <property type="entry name" value="PP-bd_ACP"/>
</dbReference>
<keyword evidence="7" id="KW-1185">Reference proteome</keyword>
<dbReference type="PANTHER" id="PTHR45527:SF3">
    <property type="entry name" value="SIDEROPHORE SYNTHETASE (EUROFUNG)"/>
    <property type="match status" value="1"/>
</dbReference>
<dbReference type="GO" id="GO:0044550">
    <property type="term" value="P:secondary metabolite biosynthetic process"/>
    <property type="evidence" value="ECO:0007669"/>
    <property type="project" value="TreeGrafter"/>
</dbReference>
<dbReference type="InterPro" id="IPR036736">
    <property type="entry name" value="ACP-like_sf"/>
</dbReference>
<dbReference type="Pfam" id="PF00550">
    <property type="entry name" value="PP-binding"/>
    <property type="match status" value="1"/>
</dbReference>
<evidence type="ECO:0000256" key="3">
    <source>
        <dbReference type="ARBA" id="ARBA00022598"/>
    </source>
</evidence>
<evidence type="ECO:0000313" key="6">
    <source>
        <dbReference type="EMBL" id="KND92421.1"/>
    </source>
</evidence>
<dbReference type="OrthoDB" id="416786at2759"/>
<evidence type="ECO:0000259" key="5">
    <source>
        <dbReference type="PROSITE" id="PS50075"/>
    </source>
</evidence>
<protein>
    <submittedName>
        <fullName evidence="6">Nonribosomal peptide synthetase 8</fullName>
    </submittedName>
</protein>
<organism evidence="6 7">
    <name type="scientific">Tolypocladium ophioglossoides (strain CBS 100239)</name>
    <name type="common">Snaketongue truffleclub</name>
    <name type="synonym">Elaphocordyceps ophioglossoides</name>
    <dbReference type="NCBI Taxonomy" id="1163406"/>
    <lineage>
        <taxon>Eukaryota</taxon>
        <taxon>Fungi</taxon>
        <taxon>Dikarya</taxon>
        <taxon>Ascomycota</taxon>
        <taxon>Pezizomycotina</taxon>
        <taxon>Sordariomycetes</taxon>
        <taxon>Hypocreomycetidae</taxon>
        <taxon>Hypocreales</taxon>
        <taxon>Ophiocordycipitaceae</taxon>
        <taxon>Tolypocladium</taxon>
    </lineage>
</organism>
<dbReference type="SUPFAM" id="SSF47336">
    <property type="entry name" value="ACP-like"/>
    <property type="match status" value="1"/>
</dbReference>